<dbReference type="Gene3D" id="2.40.10.170">
    <property type="match status" value="1"/>
</dbReference>
<dbReference type="EC" id="7.1.2.2" evidence="14"/>
<dbReference type="Gene3D" id="3.40.50.300">
    <property type="entry name" value="P-loop containing nucleotide triphosphate hydrolases"/>
    <property type="match status" value="1"/>
</dbReference>
<dbReference type="NCBIfam" id="TIGR01039">
    <property type="entry name" value="atpD"/>
    <property type="match status" value="1"/>
</dbReference>
<evidence type="ECO:0000256" key="6">
    <source>
        <dbReference type="ARBA" id="ARBA00022840"/>
    </source>
</evidence>
<dbReference type="InterPro" id="IPR020003">
    <property type="entry name" value="ATPase_a/bsu_AS"/>
</dbReference>
<dbReference type="GO" id="GO:0005524">
    <property type="term" value="F:ATP binding"/>
    <property type="evidence" value="ECO:0007669"/>
    <property type="project" value="UniProtKB-UniRule"/>
</dbReference>
<evidence type="ECO:0000256" key="10">
    <source>
        <dbReference type="ARBA" id="ARBA00023196"/>
    </source>
</evidence>
<dbReference type="EMBL" id="APJX01000002">
    <property type="protein sequence ID" value="EMS80781.1"/>
    <property type="molecule type" value="Genomic_DNA"/>
</dbReference>
<gene>
    <name evidence="16" type="primary">atpD2</name>
    <name evidence="14" type="synonym">atpD</name>
    <name evidence="16" type="ORF">Dpo_2c04770</name>
</gene>
<evidence type="ECO:0000256" key="8">
    <source>
        <dbReference type="ARBA" id="ARBA00023065"/>
    </source>
</evidence>
<comment type="function">
    <text evidence="13">Produces ATP from ADP in the presence of a sodium ion gradient across the membrane. The beta chain is the catalytic subunit.</text>
</comment>
<sequence length="468" mass="50694">MAENIGRIAQVMGAVVDVEFTPGNLPAVLTALTVTNPTIGDEEDNLVIEVAQHLGDNMVRCIGMDVTDGLQRGMPVKDTGSPIMMPVGEASLGRVLNVVGKPVDGLGDISREKMMPIHRHAPAFIEQDTSVRVLETGVKVIDLLVPFPRGGKMGMFGGAGVGKTVIMMEMVNNIAMQHGGISVFGGVGERTREGNDLYHEMKDSGVLPKCALVYGQMTEPPGARARVALSALTCAEYFRDVEGQDVLLFIDNIFRFTQAGSEVSATLGRMPSAVGYQPTLAVDMGELQERITSTDKGSITAVQCVYVPADDLTDPAPATTFAHLDGTVVLSRQIAELGIYPAVDPLDSTSRILDAVYIGDEHYYVARVVQQTLQKYKELQDIIAILGMDELSDEDKITVQRARKLQKFLSQPFHVAETFTGMAGVFVKVEDTVRSFKEIIEGKHDDLPENAFYMVGSIEDAIKKAKSD</sequence>
<organism evidence="16 17">
    <name type="scientific">Desulfotignum phosphitoxidans DSM 13687</name>
    <dbReference type="NCBI Taxonomy" id="1286635"/>
    <lineage>
        <taxon>Bacteria</taxon>
        <taxon>Pseudomonadati</taxon>
        <taxon>Thermodesulfobacteriota</taxon>
        <taxon>Desulfobacteria</taxon>
        <taxon>Desulfobacterales</taxon>
        <taxon>Desulfobacteraceae</taxon>
        <taxon>Desulfotignum</taxon>
    </lineage>
</organism>
<dbReference type="HAMAP" id="MF_01347">
    <property type="entry name" value="ATP_synth_beta_bact"/>
    <property type="match status" value="1"/>
</dbReference>
<name>S0G7D2_9BACT</name>
<evidence type="ECO:0000256" key="12">
    <source>
        <dbReference type="ARBA" id="ARBA00052325"/>
    </source>
</evidence>
<evidence type="ECO:0000259" key="15">
    <source>
        <dbReference type="SMART" id="SM00382"/>
    </source>
</evidence>
<dbReference type="InterPro" id="IPR000194">
    <property type="entry name" value="ATPase_F1/V1/A1_a/bsu_nucl-bd"/>
</dbReference>
<protein>
    <recommendedName>
        <fullName evidence="14">ATP synthase subunit beta</fullName>
        <ecNumber evidence="14">7.1.2.2</ecNumber>
    </recommendedName>
    <alternativeName>
        <fullName evidence="14">ATP synthase F1 sector subunit beta</fullName>
    </alternativeName>
    <alternativeName>
        <fullName evidence="14">F-ATPase subunit beta</fullName>
    </alternativeName>
</protein>
<dbReference type="Proteomes" id="UP000014216">
    <property type="component" value="Unassembled WGS sequence"/>
</dbReference>
<dbReference type="GO" id="GO:0005886">
    <property type="term" value="C:plasma membrane"/>
    <property type="evidence" value="ECO:0007669"/>
    <property type="project" value="UniProtKB-SubCell"/>
</dbReference>
<comment type="subcellular location">
    <subcellularLocation>
        <location evidence="14">Cell membrane</location>
        <topology evidence="14">Peripheral membrane protein</topology>
    </subcellularLocation>
    <subcellularLocation>
        <location evidence="1">Membrane</location>
    </subcellularLocation>
</comment>
<dbReference type="CDD" id="cd18110">
    <property type="entry name" value="ATP-synt_F1_beta_C"/>
    <property type="match status" value="1"/>
</dbReference>
<keyword evidence="9 14" id="KW-0472">Membrane</keyword>
<evidence type="ECO:0000313" key="17">
    <source>
        <dbReference type="Proteomes" id="UP000014216"/>
    </source>
</evidence>
<keyword evidence="8 14" id="KW-0406">Ion transport</keyword>
<dbReference type="GO" id="GO:0016787">
    <property type="term" value="F:hydrolase activity"/>
    <property type="evidence" value="ECO:0007669"/>
    <property type="project" value="UniProtKB-KW"/>
</dbReference>
<comment type="catalytic activity">
    <reaction evidence="12">
        <text>4 Na(+)(in) + ATP + H2O = 4 Na(+)(out) + ADP + phosphate + H(+)</text>
        <dbReference type="Rhea" id="RHEA:58156"/>
        <dbReference type="ChEBI" id="CHEBI:15377"/>
        <dbReference type="ChEBI" id="CHEBI:15378"/>
        <dbReference type="ChEBI" id="CHEBI:29101"/>
        <dbReference type="ChEBI" id="CHEBI:30616"/>
        <dbReference type="ChEBI" id="CHEBI:43474"/>
        <dbReference type="ChEBI" id="CHEBI:456216"/>
        <dbReference type="EC" id="7.2.2.1"/>
    </reaction>
</comment>
<evidence type="ECO:0000256" key="5">
    <source>
        <dbReference type="ARBA" id="ARBA00022781"/>
    </source>
</evidence>
<evidence type="ECO:0000313" key="16">
    <source>
        <dbReference type="EMBL" id="EMS80781.1"/>
    </source>
</evidence>
<keyword evidence="16" id="KW-0378">Hydrolase</keyword>
<dbReference type="GO" id="GO:0045259">
    <property type="term" value="C:proton-transporting ATP synthase complex"/>
    <property type="evidence" value="ECO:0007669"/>
    <property type="project" value="UniProtKB-KW"/>
</dbReference>
<keyword evidence="14" id="KW-1003">Cell membrane</keyword>
<evidence type="ECO:0000256" key="13">
    <source>
        <dbReference type="ARBA" id="ARBA00059242"/>
    </source>
</evidence>
<dbReference type="Gene3D" id="1.10.1140.10">
    <property type="entry name" value="Bovine Mitochondrial F1-atpase, Atp Synthase Beta Chain, Chain D, domain 3"/>
    <property type="match status" value="1"/>
</dbReference>
<dbReference type="SUPFAM" id="SSF47917">
    <property type="entry name" value="C-terminal domain of alpha and beta subunits of F1 ATP synthase"/>
    <property type="match status" value="1"/>
</dbReference>
<evidence type="ECO:0000256" key="3">
    <source>
        <dbReference type="ARBA" id="ARBA00022448"/>
    </source>
</evidence>
<dbReference type="FunFam" id="1.10.1140.10:FF:000001">
    <property type="entry name" value="ATP synthase subunit beta"/>
    <property type="match status" value="1"/>
</dbReference>
<dbReference type="PATRIC" id="fig|1286635.3.peg.1459"/>
<evidence type="ECO:0000256" key="1">
    <source>
        <dbReference type="ARBA" id="ARBA00004370"/>
    </source>
</evidence>
<accession>S0G7D2</accession>
<dbReference type="SUPFAM" id="SSF52540">
    <property type="entry name" value="P-loop containing nucleoside triphosphate hydrolases"/>
    <property type="match status" value="1"/>
</dbReference>
<evidence type="ECO:0000256" key="9">
    <source>
        <dbReference type="ARBA" id="ARBA00023136"/>
    </source>
</evidence>
<dbReference type="PROSITE" id="PS00152">
    <property type="entry name" value="ATPASE_ALPHA_BETA"/>
    <property type="match status" value="1"/>
</dbReference>
<feature type="domain" description="AAA+ ATPase" evidence="15">
    <location>
        <begin position="149"/>
        <end position="335"/>
    </location>
</feature>
<dbReference type="Pfam" id="PF22919">
    <property type="entry name" value="ATP-synt_VA_C"/>
    <property type="match status" value="1"/>
</dbReference>
<dbReference type="FunFam" id="2.40.10.170:FF:000005">
    <property type="entry name" value="ATP synthase subunit beta"/>
    <property type="match status" value="1"/>
</dbReference>
<keyword evidence="3 14" id="KW-0813">Transport</keyword>
<dbReference type="InterPro" id="IPR036121">
    <property type="entry name" value="ATPase_F1/V1/A1_a/bsu_N_sf"/>
</dbReference>
<dbReference type="PANTHER" id="PTHR15184:SF71">
    <property type="entry name" value="ATP SYNTHASE SUBUNIT BETA, MITOCHONDRIAL"/>
    <property type="match status" value="1"/>
</dbReference>
<dbReference type="InterPro" id="IPR003593">
    <property type="entry name" value="AAA+_ATPase"/>
</dbReference>
<dbReference type="CDD" id="cd18115">
    <property type="entry name" value="ATP-synt_F1_beta_N"/>
    <property type="match status" value="1"/>
</dbReference>
<comment type="similarity">
    <text evidence="2 14">Belongs to the ATPase alpha/beta chains family.</text>
</comment>
<proteinExistence type="inferred from homology"/>
<dbReference type="InterPro" id="IPR004100">
    <property type="entry name" value="ATPase_F1/V1/A1_a/bsu_N"/>
</dbReference>
<comment type="caution">
    <text evidence="16">The sequence shown here is derived from an EMBL/GenBank/DDBJ whole genome shotgun (WGS) entry which is preliminary data.</text>
</comment>
<feature type="binding site" evidence="14">
    <location>
        <begin position="157"/>
        <end position="164"/>
    </location>
    <ligand>
        <name>ATP</name>
        <dbReference type="ChEBI" id="CHEBI:30616"/>
    </ligand>
</feature>
<dbReference type="PANTHER" id="PTHR15184">
    <property type="entry name" value="ATP SYNTHASE"/>
    <property type="match status" value="1"/>
</dbReference>
<reference evidence="16 17" key="1">
    <citation type="journal article" date="2013" name="Genome Announc.">
        <title>Draft Genome Sequence of Desulfotignum phosphitoxidans DSM 13687 Strain FiPS-3.</title>
        <authorList>
            <person name="Poehlein A."/>
            <person name="Daniel R."/>
            <person name="Simeonova D.D."/>
        </authorList>
    </citation>
    <scope>NUCLEOTIDE SEQUENCE [LARGE SCALE GENOMIC DNA]</scope>
    <source>
        <strain evidence="16 17">DSM 13687</strain>
    </source>
</reference>
<dbReference type="Pfam" id="PF00006">
    <property type="entry name" value="ATP-synt_ab"/>
    <property type="match status" value="1"/>
</dbReference>
<dbReference type="SUPFAM" id="SSF50615">
    <property type="entry name" value="N-terminal domain of alpha and beta subunits of F1 ATP synthase"/>
    <property type="match status" value="1"/>
</dbReference>
<dbReference type="SMART" id="SM00382">
    <property type="entry name" value="AAA"/>
    <property type="match status" value="1"/>
</dbReference>
<comment type="function">
    <text evidence="14">Produces ATP from ADP in the presence of a proton gradient across the membrane. The catalytic sites are hosted primarily by the beta subunits.</text>
</comment>
<dbReference type="OrthoDB" id="9801639at2"/>
<dbReference type="GO" id="GO:0046933">
    <property type="term" value="F:proton-transporting ATP synthase activity, rotational mechanism"/>
    <property type="evidence" value="ECO:0007669"/>
    <property type="project" value="UniProtKB-UniRule"/>
</dbReference>
<comment type="catalytic activity">
    <reaction evidence="14">
        <text>ATP + H2O + 4 H(+)(in) = ADP + phosphate + 5 H(+)(out)</text>
        <dbReference type="Rhea" id="RHEA:57720"/>
        <dbReference type="ChEBI" id="CHEBI:15377"/>
        <dbReference type="ChEBI" id="CHEBI:15378"/>
        <dbReference type="ChEBI" id="CHEBI:30616"/>
        <dbReference type="ChEBI" id="CHEBI:43474"/>
        <dbReference type="ChEBI" id="CHEBI:456216"/>
        <dbReference type="EC" id="7.1.2.2"/>
    </reaction>
</comment>
<keyword evidence="7 14" id="KW-1278">Translocase</keyword>
<keyword evidence="4 14" id="KW-0547">Nucleotide-binding</keyword>
<keyword evidence="6 14" id="KW-0067">ATP-binding</keyword>
<dbReference type="InterPro" id="IPR050053">
    <property type="entry name" value="ATPase_alpha/beta_chains"/>
</dbReference>
<evidence type="ECO:0000256" key="7">
    <source>
        <dbReference type="ARBA" id="ARBA00022967"/>
    </source>
</evidence>
<dbReference type="AlphaFoldDB" id="S0G7D2"/>
<keyword evidence="10 14" id="KW-0139">CF(1)</keyword>
<evidence type="ECO:0000256" key="2">
    <source>
        <dbReference type="ARBA" id="ARBA00008936"/>
    </source>
</evidence>
<dbReference type="InterPro" id="IPR024034">
    <property type="entry name" value="ATPase_F1/V1_b/a_C"/>
</dbReference>
<dbReference type="InterPro" id="IPR055190">
    <property type="entry name" value="ATP-synt_VA_C"/>
</dbReference>
<dbReference type="Pfam" id="PF02874">
    <property type="entry name" value="ATP-synt_ab_N"/>
    <property type="match status" value="1"/>
</dbReference>
<dbReference type="InterPro" id="IPR005722">
    <property type="entry name" value="ATP_synth_F1_bsu"/>
</dbReference>
<dbReference type="InterPro" id="IPR027417">
    <property type="entry name" value="P-loop_NTPase"/>
</dbReference>
<dbReference type="CDD" id="cd01133">
    <property type="entry name" value="F1-ATPase_beta_CD"/>
    <property type="match status" value="1"/>
</dbReference>
<keyword evidence="17" id="KW-1185">Reference proteome</keyword>
<evidence type="ECO:0000256" key="11">
    <source>
        <dbReference type="ARBA" id="ARBA00023310"/>
    </source>
</evidence>
<evidence type="ECO:0000256" key="14">
    <source>
        <dbReference type="HAMAP-Rule" id="MF_01347"/>
    </source>
</evidence>
<keyword evidence="5 14" id="KW-0375">Hydrogen ion transport</keyword>
<dbReference type="RefSeq" id="WP_006965057.1">
    <property type="nucleotide sequence ID" value="NZ_APJX01000002.1"/>
</dbReference>
<keyword evidence="11 14" id="KW-0066">ATP synthesis</keyword>
<dbReference type="GO" id="GO:0046962">
    <property type="term" value="F:sodium-transporting ATPase activity, rotational mechanism"/>
    <property type="evidence" value="ECO:0007669"/>
    <property type="project" value="UniProtKB-EC"/>
</dbReference>
<dbReference type="FunFam" id="3.40.50.300:FF:000026">
    <property type="entry name" value="ATP synthase subunit beta"/>
    <property type="match status" value="1"/>
</dbReference>
<evidence type="ECO:0000256" key="4">
    <source>
        <dbReference type="ARBA" id="ARBA00022741"/>
    </source>
</evidence>